<protein>
    <submittedName>
        <fullName evidence="2">Very-short-patch-repair endonuclease</fullName>
    </submittedName>
</protein>
<dbReference type="STRING" id="630515.SAMN04489812_6007"/>
<dbReference type="AlphaFoldDB" id="A0A1H2ALE8"/>
<feature type="domain" description="DUF559" evidence="1">
    <location>
        <begin position="178"/>
        <end position="274"/>
    </location>
</feature>
<reference evidence="2 3" key="1">
    <citation type="submission" date="2016-10" db="EMBL/GenBank/DDBJ databases">
        <authorList>
            <person name="de Groot N.N."/>
        </authorList>
    </citation>
    <scope>NUCLEOTIDE SEQUENCE [LARGE SCALE GENOMIC DNA]</scope>
    <source>
        <strain evidence="2 3">DSM 21800</strain>
    </source>
</reference>
<keyword evidence="2" id="KW-0255">Endonuclease</keyword>
<evidence type="ECO:0000313" key="2">
    <source>
        <dbReference type="EMBL" id="SDT46356.1"/>
    </source>
</evidence>
<dbReference type="InterPro" id="IPR007569">
    <property type="entry name" value="DUF559"/>
</dbReference>
<dbReference type="InterPro" id="IPR011335">
    <property type="entry name" value="Restrct_endonuc-II-like"/>
</dbReference>
<name>A0A1H2ALE8_9ACTN</name>
<organism evidence="2 3">
    <name type="scientific">Microlunatus soli</name>
    <dbReference type="NCBI Taxonomy" id="630515"/>
    <lineage>
        <taxon>Bacteria</taxon>
        <taxon>Bacillati</taxon>
        <taxon>Actinomycetota</taxon>
        <taxon>Actinomycetes</taxon>
        <taxon>Propionibacteriales</taxon>
        <taxon>Propionibacteriaceae</taxon>
        <taxon>Microlunatus</taxon>
    </lineage>
</organism>
<proteinExistence type="predicted"/>
<keyword evidence="3" id="KW-1185">Reference proteome</keyword>
<evidence type="ECO:0000313" key="3">
    <source>
        <dbReference type="Proteomes" id="UP000199103"/>
    </source>
</evidence>
<keyword evidence="2" id="KW-0540">Nuclease</keyword>
<dbReference type="Proteomes" id="UP000199103">
    <property type="component" value="Chromosome I"/>
</dbReference>
<dbReference type="EMBL" id="LT629772">
    <property type="protein sequence ID" value="SDT46356.1"/>
    <property type="molecule type" value="Genomic_DNA"/>
</dbReference>
<dbReference type="Gene3D" id="3.40.960.10">
    <property type="entry name" value="VSR Endonuclease"/>
    <property type="match status" value="1"/>
</dbReference>
<dbReference type="GO" id="GO:0004519">
    <property type="term" value="F:endonuclease activity"/>
    <property type="evidence" value="ECO:0007669"/>
    <property type="project" value="UniProtKB-KW"/>
</dbReference>
<keyword evidence="2" id="KW-0378">Hydrolase</keyword>
<accession>A0A1H2ALE8</accession>
<dbReference type="SUPFAM" id="SSF52980">
    <property type="entry name" value="Restriction endonuclease-like"/>
    <property type="match status" value="1"/>
</dbReference>
<evidence type="ECO:0000259" key="1">
    <source>
        <dbReference type="Pfam" id="PF04480"/>
    </source>
</evidence>
<dbReference type="Pfam" id="PF04480">
    <property type="entry name" value="DUF559"/>
    <property type="match status" value="1"/>
</dbReference>
<gene>
    <name evidence="2" type="ORF">SAMN04489812_6007</name>
</gene>
<sequence>MDGGVILRRDHPELGQRLNRLRRKGELVAVLPGVLVAPDLATDWRTKVIAGLRWLGPDAVLTGHAAARLTFWPGCSREDAMFLTPRQQRSRRGWQVMTAVVPPEMIRRHHGIALTCPAYTAMMLAGGPDGGNVIDEALRSGSATLQEMRAALAAMPDRTGNQQRRWLLHDSRDKPWSELEREGHRLLRRQRLSRWQTNARVQTAVGDYAVDVLFDESRVVVEFDGYEYHSKPTAFENDRRRRNALVLAGYTVLNFTWTQVFRDPEWVIGCIRAAIGMSYQFDSRAA</sequence>